<evidence type="ECO:0000256" key="4">
    <source>
        <dbReference type="ARBA" id="ARBA00022777"/>
    </source>
</evidence>
<dbReference type="OrthoDB" id="9782201at2"/>
<organism evidence="6 7">
    <name type="scientific">Pseudoxanthomonas indica</name>
    <dbReference type="NCBI Taxonomy" id="428993"/>
    <lineage>
        <taxon>Bacteria</taxon>
        <taxon>Pseudomonadati</taxon>
        <taxon>Pseudomonadota</taxon>
        <taxon>Gammaproteobacteria</taxon>
        <taxon>Lysobacterales</taxon>
        <taxon>Lysobacteraceae</taxon>
        <taxon>Pseudoxanthomonas</taxon>
    </lineage>
</organism>
<sequence length="296" mass="33012">MQCIPIAYKLDQKGGFVVNPGEEGVVVRPVFYVSDGTGITAETIGHSLLTQFTGFRFQTDRISFVDDADKARDTADRIRRAGIAAGTRPIVVNSCVDASLSVLLAESGALMLDVFAPFIEPLELELGTPRQNRVGQAHGLVDFETYHRRINAMNFALTHDDGIALEYEEADVILVAVSRAGKTPTCVYLALHYGVRAANYPLTDQDLETDRLPARLRQYRRKLFGLTIDPERLQQIRQERRPNSTYSKLETCKREVAAAEAMFQVERIPTLSTTNKSIEEISSKVLSTLGLQREMF</sequence>
<dbReference type="STRING" id="428993.SAMN06296058_0095"/>
<comment type="catalytic activity">
    <reaction evidence="5">
        <text>[pyruvate, water dikinase]-phosphate + phosphate + H(+) = [pyruvate, water dikinase] + diphosphate</text>
        <dbReference type="Rhea" id="RHEA:48580"/>
        <dbReference type="Rhea" id="RHEA-COMP:11425"/>
        <dbReference type="Rhea" id="RHEA-COMP:11426"/>
        <dbReference type="ChEBI" id="CHEBI:15378"/>
        <dbReference type="ChEBI" id="CHEBI:33019"/>
        <dbReference type="ChEBI" id="CHEBI:43176"/>
        <dbReference type="ChEBI" id="CHEBI:43474"/>
        <dbReference type="ChEBI" id="CHEBI:68546"/>
        <dbReference type="EC" id="2.7.4.28"/>
    </reaction>
</comment>
<comment type="catalytic activity">
    <reaction evidence="5">
        <text>[pyruvate, water dikinase] + ADP = [pyruvate, water dikinase]-phosphate + AMP + H(+)</text>
        <dbReference type="Rhea" id="RHEA:46020"/>
        <dbReference type="Rhea" id="RHEA-COMP:11425"/>
        <dbReference type="Rhea" id="RHEA-COMP:11426"/>
        <dbReference type="ChEBI" id="CHEBI:15378"/>
        <dbReference type="ChEBI" id="CHEBI:43176"/>
        <dbReference type="ChEBI" id="CHEBI:68546"/>
        <dbReference type="ChEBI" id="CHEBI:456215"/>
        <dbReference type="ChEBI" id="CHEBI:456216"/>
        <dbReference type="EC" id="2.7.11.33"/>
    </reaction>
</comment>
<evidence type="ECO:0000313" key="7">
    <source>
        <dbReference type="Proteomes" id="UP000190341"/>
    </source>
</evidence>
<keyword evidence="3 5" id="KW-0547">Nucleotide-binding</keyword>
<keyword evidence="4 5" id="KW-0418">Kinase</keyword>
<dbReference type="Pfam" id="PF03618">
    <property type="entry name" value="Kinase-PPPase"/>
    <property type="match status" value="1"/>
</dbReference>
<feature type="binding site" evidence="5">
    <location>
        <begin position="176"/>
        <end position="183"/>
    </location>
    <ligand>
        <name>ADP</name>
        <dbReference type="ChEBI" id="CHEBI:456216"/>
    </ligand>
</feature>
<dbReference type="PANTHER" id="PTHR31756">
    <property type="entry name" value="PYRUVATE, PHOSPHATE DIKINASE REGULATORY PROTEIN 1, CHLOROPLASTIC"/>
    <property type="match status" value="1"/>
</dbReference>
<dbReference type="EMBL" id="FUZV01000001">
    <property type="protein sequence ID" value="SKC40536.1"/>
    <property type="molecule type" value="Genomic_DNA"/>
</dbReference>
<proteinExistence type="inferred from homology"/>
<dbReference type="InterPro" id="IPR026530">
    <property type="entry name" value="PSRP"/>
</dbReference>
<keyword evidence="7" id="KW-1185">Reference proteome</keyword>
<dbReference type="GO" id="GO:0004674">
    <property type="term" value="F:protein serine/threonine kinase activity"/>
    <property type="evidence" value="ECO:0007669"/>
    <property type="project" value="UniProtKB-UniRule"/>
</dbReference>
<dbReference type="HAMAP" id="MF_01062">
    <property type="entry name" value="PSRP"/>
    <property type="match status" value="1"/>
</dbReference>
<dbReference type="NCBIfam" id="NF003742">
    <property type="entry name" value="PRK05339.1"/>
    <property type="match status" value="1"/>
</dbReference>
<evidence type="ECO:0000256" key="2">
    <source>
        <dbReference type="ARBA" id="ARBA00022679"/>
    </source>
</evidence>
<dbReference type="EC" id="2.7.4.28" evidence="5"/>
<evidence type="ECO:0000256" key="5">
    <source>
        <dbReference type="HAMAP-Rule" id="MF_01062"/>
    </source>
</evidence>
<gene>
    <name evidence="6" type="ORF">SAMN06296058_0095</name>
</gene>
<accession>A0A1T5IMY6</accession>
<dbReference type="AlphaFoldDB" id="A0A1T5IMY6"/>
<protein>
    <recommendedName>
        <fullName evidence="5">Putative phosphoenolpyruvate synthase regulatory protein</fullName>
        <shortName evidence="5">PEP synthase regulatory protein</shortName>
        <shortName evidence="5">PSRP</shortName>
        <ecNumber evidence="5">2.7.11.33</ecNumber>
        <ecNumber evidence="5">2.7.4.28</ecNumber>
    </recommendedName>
    <alternativeName>
        <fullName evidence="5">Pyruvate, water dikinase regulatory protein</fullName>
    </alternativeName>
</protein>
<evidence type="ECO:0000256" key="3">
    <source>
        <dbReference type="ARBA" id="ARBA00022741"/>
    </source>
</evidence>
<comment type="similarity">
    <text evidence="5">Belongs to the pyruvate, phosphate/water dikinase regulatory protein family. PSRP subfamily.</text>
</comment>
<name>A0A1T5IMY6_9GAMM</name>
<evidence type="ECO:0000256" key="1">
    <source>
        <dbReference type="ARBA" id="ARBA00022527"/>
    </source>
</evidence>
<reference evidence="6 7" key="1">
    <citation type="submission" date="2017-02" db="EMBL/GenBank/DDBJ databases">
        <authorList>
            <person name="Peterson S.W."/>
        </authorList>
    </citation>
    <scope>NUCLEOTIDE SEQUENCE [LARGE SCALE GENOMIC DNA]</scope>
    <source>
        <strain evidence="6 7">P15</strain>
    </source>
</reference>
<dbReference type="InterPro" id="IPR005177">
    <property type="entry name" value="Kinase-pyrophosphorylase"/>
</dbReference>
<dbReference type="EC" id="2.7.11.33" evidence="5"/>
<keyword evidence="1 5" id="KW-0723">Serine/threonine-protein kinase</keyword>
<keyword evidence="2 5" id="KW-0808">Transferase</keyword>
<dbReference type="PANTHER" id="PTHR31756:SF3">
    <property type="entry name" value="PYRUVATE, PHOSPHATE DIKINASE REGULATORY PROTEIN 1, CHLOROPLASTIC"/>
    <property type="match status" value="1"/>
</dbReference>
<comment type="function">
    <text evidence="5">Bifunctional serine/threonine kinase and phosphorylase involved in the regulation of the phosphoenolpyruvate synthase (PEPS) by catalyzing its phosphorylation/dephosphorylation.</text>
</comment>
<dbReference type="GO" id="GO:0016776">
    <property type="term" value="F:phosphotransferase activity, phosphate group as acceptor"/>
    <property type="evidence" value="ECO:0007669"/>
    <property type="project" value="UniProtKB-UniRule"/>
</dbReference>
<dbReference type="Proteomes" id="UP000190341">
    <property type="component" value="Unassembled WGS sequence"/>
</dbReference>
<evidence type="ECO:0000313" key="6">
    <source>
        <dbReference type="EMBL" id="SKC40536.1"/>
    </source>
</evidence>
<dbReference type="GO" id="GO:0005524">
    <property type="term" value="F:ATP binding"/>
    <property type="evidence" value="ECO:0007669"/>
    <property type="project" value="InterPro"/>
</dbReference>
<dbReference type="GO" id="GO:0043531">
    <property type="term" value="F:ADP binding"/>
    <property type="evidence" value="ECO:0007669"/>
    <property type="project" value="UniProtKB-UniRule"/>
</dbReference>